<feature type="binding site" evidence="18">
    <location>
        <position position="148"/>
    </location>
    <ligand>
        <name>ATP</name>
        <dbReference type="ChEBI" id="CHEBI:30616"/>
    </ligand>
</feature>
<dbReference type="SUPFAM" id="SSF54211">
    <property type="entry name" value="Ribosomal protein S5 domain 2-like"/>
    <property type="match status" value="1"/>
</dbReference>
<dbReference type="InterPro" id="IPR020568">
    <property type="entry name" value="Ribosomal_Su5_D2-typ_SF"/>
</dbReference>
<evidence type="ECO:0000256" key="16">
    <source>
        <dbReference type="ARBA" id="ARBA00076190"/>
    </source>
</evidence>
<feature type="binding site" evidence="18">
    <location>
        <position position="350"/>
    </location>
    <ligand>
        <name>ATP</name>
        <dbReference type="ChEBI" id="CHEBI:30616"/>
    </ligand>
</feature>
<dbReference type="GO" id="GO:0051082">
    <property type="term" value="F:unfolded protein binding"/>
    <property type="evidence" value="ECO:0007669"/>
    <property type="project" value="InterPro"/>
</dbReference>
<keyword evidence="6" id="KW-0999">Mitochondrion inner membrane</keyword>
<dbReference type="CDD" id="cd16927">
    <property type="entry name" value="HATPase_Hsp90-like"/>
    <property type="match status" value="1"/>
</dbReference>
<dbReference type="FunFam" id="3.30.230.80:FF:000004">
    <property type="entry name" value="Heat shock protein 75 kDa"/>
    <property type="match status" value="1"/>
</dbReference>
<dbReference type="AlphaFoldDB" id="A0AAX7T4T1"/>
<evidence type="ECO:0000256" key="18">
    <source>
        <dbReference type="PIRSR" id="PIRSR002583-1"/>
    </source>
</evidence>
<dbReference type="InterPro" id="IPR001404">
    <property type="entry name" value="Hsp90_fam"/>
</dbReference>
<keyword evidence="4" id="KW-0597">Phosphoprotein</keyword>
<gene>
    <name evidence="19" type="primary">TRAP1</name>
</gene>
<keyword evidence="20" id="KW-1185">Reference proteome</keyword>
<feature type="binding site" evidence="18">
    <location>
        <position position="161"/>
    </location>
    <ligand>
        <name>ATP</name>
        <dbReference type="ChEBI" id="CHEBI:30616"/>
    </ligand>
</feature>
<dbReference type="GO" id="GO:0005524">
    <property type="term" value="F:ATP binding"/>
    <property type="evidence" value="ECO:0007669"/>
    <property type="project" value="UniProtKB-KW"/>
</dbReference>
<feature type="binding site" evidence="18">
    <location>
        <position position="109"/>
    </location>
    <ligand>
        <name>ATP</name>
        <dbReference type="ChEBI" id="CHEBI:30616"/>
    </ligand>
</feature>
<keyword evidence="12" id="KW-0143">Chaperone</keyword>
<reference evidence="20" key="2">
    <citation type="submission" date="2023-03" db="EMBL/GenBank/DDBJ databases">
        <authorList>
            <consortium name="Wellcome Sanger Institute Data Sharing"/>
        </authorList>
    </citation>
    <scope>NUCLEOTIDE SEQUENCE [LARGE SCALE GENOMIC DNA]</scope>
</reference>
<evidence type="ECO:0000313" key="20">
    <source>
        <dbReference type="Proteomes" id="UP000265100"/>
    </source>
</evidence>
<feature type="binding site" evidence="18">
    <location>
        <begin position="190"/>
        <end position="195"/>
    </location>
    <ligand>
        <name>ATP</name>
        <dbReference type="ChEBI" id="CHEBI:30616"/>
    </ligand>
</feature>
<dbReference type="Gene3D" id="3.30.565.10">
    <property type="entry name" value="Histidine kinase-like ATPase, C-terminal domain"/>
    <property type="match status" value="1"/>
</dbReference>
<feature type="binding site" evidence="18">
    <location>
        <begin position="168"/>
        <end position="169"/>
    </location>
    <ligand>
        <name>ATP</name>
        <dbReference type="ChEBI" id="CHEBI:30616"/>
    </ligand>
</feature>
<evidence type="ECO:0000313" key="19">
    <source>
        <dbReference type="Ensembl" id="ENSACLP00000051818.1"/>
    </source>
</evidence>
<comment type="subcellular location">
    <subcellularLocation>
        <location evidence="1">Mitochondrion inner membrane</location>
    </subcellularLocation>
    <subcellularLocation>
        <location evidence="2">Mitochondrion matrix</location>
    </subcellularLocation>
</comment>
<dbReference type="FunFam" id="3.30.565.10:FF:000021">
    <property type="entry name" value="Heat shock protein 75 kDa, mitochondrial"/>
    <property type="match status" value="1"/>
</dbReference>
<name>A0AAX7T4T1_ASTCA</name>
<dbReference type="GO" id="GO:0005743">
    <property type="term" value="C:mitochondrial inner membrane"/>
    <property type="evidence" value="ECO:0007669"/>
    <property type="project" value="UniProtKB-SubCell"/>
</dbReference>
<evidence type="ECO:0000256" key="6">
    <source>
        <dbReference type="ARBA" id="ARBA00022792"/>
    </source>
</evidence>
<dbReference type="Ensembl" id="ENSACLT00000092243.1">
    <property type="protein sequence ID" value="ENSACLP00000051818.1"/>
    <property type="gene ID" value="ENSACLG00000027723.2"/>
</dbReference>
<dbReference type="GO" id="GO:0140662">
    <property type="term" value="F:ATP-dependent protein folding chaperone"/>
    <property type="evidence" value="ECO:0007669"/>
    <property type="project" value="InterPro"/>
</dbReference>
<organism evidence="19 20">
    <name type="scientific">Astatotilapia calliptera</name>
    <name type="common">Eastern happy</name>
    <name type="synonym">Chromis callipterus</name>
    <dbReference type="NCBI Taxonomy" id="8154"/>
    <lineage>
        <taxon>Eukaryota</taxon>
        <taxon>Metazoa</taxon>
        <taxon>Chordata</taxon>
        <taxon>Craniata</taxon>
        <taxon>Vertebrata</taxon>
        <taxon>Euteleostomi</taxon>
        <taxon>Actinopterygii</taxon>
        <taxon>Neopterygii</taxon>
        <taxon>Teleostei</taxon>
        <taxon>Neoteleostei</taxon>
        <taxon>Acanthomorphata</taxon>
        <taxon>Ovalentaria</taxon>
        <taxon>Cichlomorphae</taxon>
        <taxon>Cichliformes</taxon>
        <taxon>Cichlidae</taxon>
        <taxon>African cichlids</taxon>
        <taxon>Pseudocrenilabrinae</taxon>
        <taxon>Haplochromini</taxon>
        <taxon>Astatotilapia</taxon>
    </lineage>
</organism>
<comment type="similarity">
    <text evidence="3">Belongs to the heat shock protein 90 family.</text>
</comment>
<keyword evidence="5 18" id="KW-0547">Nucleotide-binding</keyword>
<evidence type="ECO:0000256" key="15">
    <source>
        <dbReference type="ARBA" id="ARBA00073018"/>
    </source>
</evidence>
<dbReference type="SUPFAM" id="SSF110942">
    <property type="entry name" value="HSP90 C-terminal domain"/>
    <property type="match status" value="1"/>
</dbReference>
<evidence type="ECO:0000256" key="8">
    <source>
        <dbReference type="ARBA" id="ARBA00022946"/>
    </source>
</evidence>
<dbReference type="InterPro" id="IPR036890">
    <property type="entry name" value="HATPase_C_sf"/>
</dbReference>
<evidence type="ECO:0000256" key="10">
    <source>
        <dbReference type="ARBA" id="ARBA00023128"/>
    </source>
</evidence>
<evidence type="ECO:0000256" key="1">
    <source>
        <dbReference type="ARBA" id="ARBA00004273"/>
    </source>
</evidence>
<dbReference type="Proteomes" id="UP000265100">
    <property type="component" value="Chromosome 4"/>
</dbReference>
<evidence type="ECO:0000256" key="2">
    <source>
        <dbReference type="ARBA" id="ARBA00004305"/>
    </source>
</evidence>
<dbReference type="InterPro" id="IPR037196">
    <property type="entry name" value="HSP90_C"/>
</dbReference>
<dbReference type="Gene3D" id="1.20.120.790">
    <property type="entry name" value="Heat shock protein 90, C-terminal domain"/>
    <property type="match status" value="1"/>
</dbReference>
<feature type="binding site" evidence="18">
    <location>
        <position position="153"/>
    </location>
    <ligand>
        <name>ATP</name>
        <dbReference type="ChEBI" id="CHEBI:30616"/>
    </ligand>
</feature>
<reference evidence="19" key="3">
    <citation type="submission" date="2025-08" db="UniProtKB">
        <authorList>
            <consortium name="Ensembl"/>
        </authorList>
    </citation>
    <scope>IDENTIFICATION</scope>
</reference>
<evidence type="ECO:0000256" key="13">
    <source>
        <dbReference type="ARBA" id="ARBA00057498"/>
    </source>
</evidence>
<evidence type="ECO:0000256" key="5">
    <source>
        <dbReference type="ARBA" id="ARBA00022741"/>
    </source>
</evidence>
<evidence type="ECO:0000256" key="3">
    <source>
        <dbReference type="ARBA" id="ARBA00008239"/>
    </source>
</evidence>
<dbReference type="FunFam" id="1.20.120.790:FF:000004">
    <property type="entry name" value="Heat shock protein 75 kDa"/>
    <property type="match status" value="1"/>
</dbReference>
<evidence type="ECO:0000256" key="7">
    <source>
        <dbReference type="ARBA" id="ARBA00022840"/>
    </source>
</evidence>
<dbReference type="SUPFAM" id="SSF55874">
    <property type="entry name" value="ATPase domain of HSP90 chaperone/DNA topoisomerase II/histidine kinase"/>
    <property type="match status" value="1"/>
</dbReference>
<evidence type="ECO:0000256" key="11">
    <source>
        <dbReference type="ARBA" id="ARBA00023136"/>
    </source>
</evidence>
<dbReference type="PRINTS" id="PR00775">
    <property type="entry name" value="HEATSHOCK90"/>
</dbReference>
<accession>A0AAX7T4T1</accession>
<proteinExistence type="inferred from homology"/>
<keyword evidence="10" id="KW-0496">Mitochondrion</keyword>
<protein>
    <recommendedName>
        <fullName evidence="15">Heat shock protein 75 kDa, mitochondrial</fullName>
    </recommendedName>
    <alternativeName>
        <fullName evidence="17">TNFR-associated protein 1</fullName>
    </alternativeName>
    <alternativeName>
        <fullName evidence="16">Tumor necrosis factor type 1 receptor-associated protein</fullName>
    </alternativeName>
</protein>
<reference evidence="19" key="4">
    <citation type="submission" date="2025-09" db="UniProtKB">
        <authorList>
            <consortium name="Ensembl"/>
        </authorList>
    </citation>
    <scope>IDENTIFICATION</scope>
</reference>
<dbReference type="GO" id="GO:0019901">
    <property type="term" value="F:protein kinase binding"/>
    <property type="evidence" value="ECO:0007669"/>
    <property type="project" value="UniProtKB-ARBA"/>
</dbReference>
<sequence>FAGVFVSPGSMRRHLQPNCKSPILSISRPRVWSSQQACLGVSPQYYYSTQEAEKEPEEEPLHNIISDTEAVQGSFHKHEFQAETKKLLDIVARSLYSEKEVFIRELISNGSDALEKLRHKLISAGGETAPMEIHLQSDAAKGTFTIQDTGIGMNKDELVSNLGTIARSGSKAFLDALQNQAEASSTIIGQFGVGFYSAFMVSDRVDVYTRSSEPDAPGYKWSSDGSGVFEIAEATGVQQGTKIVLHLKDDCKEFSSEDRVKEVVTKYSNFVSFPIFLNGRRLNTLQVSSKRLLLVFKPSMFDVSREMGSSVALYSRKVLIQTKATDILPKWLRFLRGVVDSEDIPLNLSRELLQESALIRKLRDVLQQRVIRFLLDQSKKEPEKYSKFFEDYGLFMREGIVTTQEQDVKEDIAKLLRFESSALPAGQQTNLMEYASRMKAGTRNIYYLCAPNRHLAEHSPYYEAMKQKDMEVLFCYEQFDELTLLHLREFDKKKLISVETDIVVDHYKEEKYEDSKPASERLTQEQADDLMAWMKNSLGPRVTNIKLTPRLDTHPAMITVLEMGAARHFLRTQQLARTAEERAQILQPTLEINAGHDLIKKLFALKDTNSELAGLLLEQIYDNAMIAAGLNDDPRPMISRLNDLLTKALEKH</sequence>
<dbReference type="GO" id="GO:0005759">
    <property type="term" value="C:mitochondrial matrix"/>
    <property type="evidence" value="ECO:0007669"/>
    <property type="project" value="UniProtKB-SubCell"/>
</dbReference>
<comment type="function">
    <text evidence="13">Chaperone that expresses an ATPase activity. Involved in maintaining mitochondrial function and polarization, downstream of PINK1 and mitochondrial complex I. Is a negative regulator of mitochondrial respiration able to modulate the balance between oxidative phosphorylation and aerobic glycolysis. The impact of TRAP1 on mitochondrial respiration is probably mediated by modulation of mitochondrial SRC and inhibition of SDHA.</text>
</comment>
<dbReference type="Pfam" id="PF13589">
    <property type="entry name" value="HATPase_c_3"/>
    <property type="match status" value="1"/>
</dbReference>
<reference evidence="19 20" key="1">
    <citation type="submission" date="2018-05" db="EMBL/GenBank/DDBJ databases">
        <authorList>
            <person name="Datahose"/>
        </authorList>
    </citation>
    <scope>NUCLEOTIDE SEQUENCE</scope>
</reference>
<dbReference type="InterPro" id="IPR020575">
    <property type="entry name" value="Hsp90_N"/>
</dbReference>
<keyword evidence="7 18" id="KW-0067">ATP-binding</keyword>
<keyword evidence="11" id="KW-0472">Membrane</keyword>
<evidence type="ECO:0000256" key="9">
    <source>
        <dbReference type="ARBA" id="ARBA00022990"/>
    </source>
</evidence>
<dbReference type="GO" id="GO:0016887">
    <property type="term" value="F:ATP hydrolysis activity"/>
    <property type="evidence" value="ECO:0007669"/>
    <property type="project" value="InterPro"/>
</dbReference>
<dbReference type="Gene3D" id="3.40.50.11260">
    <property type="match status" value="1"/>
</dbReference>
<evidence type="ECO:0000256" key="4">
    <source>
        <dbReference type="ARBA" id="ARBA00022553"/>
    </source>
</evidence>
<dbReference type="PANTHER" id="PTHR11528">
    <property type="entry name" value="HEAT SHOCK PROTEIN 90 FAMILY MEMBER"/>
    <property type="match status" value="1"/>
</dbReference>
<dbReference type="Pfam" id="PF00183">
    <property type="entry name" value="HSP90"/>
    <property type="match status" value="1"/>
</dbReference>
<evidence type="ECO:0000256" key="14">
    <source>
        <dbReference type="ARBA" id="ARBA00066161"/>
    </source>
</evidence>
<feature type="binding site" evidence="18">
    <location>
        <position position="105"/>
    </location>
    <ligand>
        <name>ATP</name>
        <dbReference type="ChEBI" id="CHEBI:30616"/>
    </ligand>
</feature>
<feature type="binding site" evidence="18">
    <location>
        <position position="241"/>
    </location>
    <ligand>
        <name>ATP</name>
        <dbReference type="ChEBI" id="CHEBI:30616"/>
    </ligand>
</feature>
<dbReference type="Gene3D" id="3.30.230.80">
    <property type="match status" value="1"/>
</dbReference>
<dbReference type="GeneTree" id="ENSGT01020000230401"/>
<keyword evidence="8" id="KW-0809">Transit peptide</keyword>
<keyword evidence="9" id="KW-0007">Acetylation</keyword>
<comment type="subunit">
    <text evidence="14">Binds to the intracellular domain of tumor necrosis factor type 1 receptor. Binds to RB1. Interacts with SRC. Interacts with SDHA.</text>
</comment>
<evidence type="ECO:0000256" key="12">
    <source>
        <dbReference type="ARBA" id="ARBA00023186"/>
    </source>
</evidence>
<dbReference type="PIRSF" id="PIRSF002583">
    <property type="entry name" value="Hsp90"/>
    <property type="match status" value="1"/>
</dbReference>
<evidence type="ECO:0000256" key="17">
    <source>
        <dbReference type="ARBA" id="ARBA00080766"/>
    </source>
</evidence>
<dbReference type="FunFam" id="3.40.50.11260:FF:000004">
    <property type="entry name" value="Heat shock protein 75 mitochondrial"/>
    <property type="match status" value="1"/>
</dbReference>